<feature type="chain" id="PRO_5041899050" description="IgE-binding protein" evidence="1">
    <location>
        <begin position="20"/>
        <end position="197"/>
    </location>
</feature>
<dbReference type="InterPro" id="IPR052820">
    <property type="entry name" value="PhiA_domain"/>
</dbReference>
<feature type="signal peptide" evidence="1">
    <location>
        <begin position="1"/>
        <end position="19"/>
    </location>
</feature>
<dbReference type="PANTHER" id="PTHR42047">
    <property type="entry name" value="PROTEIN, PUTATIVE (AFU_ORTHOLOGUE AFUA_6G03560)-RELATED"/>
    <property type="match status" value="1"/>
</dbReference>
<accession>A0AAF0IL84</accession>
<evidence type="ECO:0008006" key="4">
    <source>
        <dbReference type="Google" id="ProtNLM"/>
    </source>
</evidence>
<gene>
    <name evidence="2" type="ORF">PRK78_006943</name>
</gene>
<sequence length="197" mass="20475">MRFAIFAAVIPLLAAAAPASELEQCKPSYPPKIGVISSRSASPIHLLPMNAAGRAFWLGAPTQTYCPTVVGNACPPGKDTVIAGLSSLDVLVPGGQQMYVEPSGAVGFTQAHSASIPPGSYIGGFKYRPGPGHGVYSFTGWGATGFMACPSPKAKYYQVFANIKNATVPSGNIKDCLGFVALAFNYTGPSPAAWQYV</sequence>
<dbReference type="PANTHER" id="PTHR42047:SF1">
    <property type="entry name" value="PROTEIN, PUTATIVE (AFU_ORTHOLOGUE AFUA_6G03560)-RELATED"/>
    <property type="match status" value="1"/>
</dbReference>
<keyword evidence="3" id="KW-1185">Reference proteome</keyword>
<name>A0AAF0IL84_9EURO</name>
<reference evidence="2" key="1">
    <citation type="submission" date="2023-03" db="EMBL/GenBank/DDBJ databases">
        <title>Emydomyces testavorans Genome Sequence.</title>
        <authorList>
            <person name="Hoyer L."/>
        </authorList>
    </citation>
    <scope>NUCLEOTIDE SEQUENCE</scope>
    <source>
        <strain evidence="2">16-2883</strain>
    </source>
</reference>
<dbReference type="EMBL" id="CP120631">
    <property type="protein sequence ID" value="WEW61453.1"/>
    <property type="molecule type" value="Genomic_DNA"/>
</dbReference>
<evidence type="ECO:0000313" key="2">
    <source>
        <dbReference type="EMBL" id="WEW61453.1"/>
    </source>
</evidence>
<dbReference type="AlphaFoldDB" id="A0AAF0IL84"/>
<evidence type="ECO:0000256" key="1">
    <source>
        <dbReference type="SAM" id="SignalP"/>
    </source>
</evidence>
<evidence type="ECO:0000313" key="3">
    <source>
        <dbReference type="Proteomes" id="UP001219355"/>
    </source>
</evidence>
<protein>
    <recommendedName>
        <fullName evidence="4">IgE-binding protein</fullName>
    </recommendedName>
</protein>
<keyword evidence="1" id="KW-0732">Signal</keyword>
<dbReference type="Proteomes" id="UP001219355">
    <property type="component" value="Chromosome 5"/>
</dbReference>
<organism evidence="2 3">
    <name type="scientific">Emydomyces testavorans</name>
    <dbReference type="NCBI Taxonomy" id="2070801"/>
    <lineage>
        <taxon>Eukaryota</taxon>
        <taxon>Fungi</taxon>
        <taxon>Dikarya</taxon>
        <taxon>Ascomycota</taxon>
        <taxon>Pezizomycotina</taxon>
        <taxon>Eurotiomycetes</taxon>
        <taxon>Eurotiomycetidae</taxon>
        <taxon>Onygenales</taxon>
        <taxon>Nannizziopsiaceae</taxon>
        <taxon>Emydomyces</taxon>
    </lineage>
</organism>
<proteinExistence type="predicted"/>